<dbReference type="GO" id="GO:0006357">
    <property type="term" value="P:regulation of transcription by RNA polymerase II"/>
    <property type="evidence" value="ECO:0007669"/>
    <property type="project" value="TreeGrafter"/>
</dbReference>
<dbReference type="EMBL" id="JOJR01000628">
    <property type="protein sequence ID" value="RCN35757.1"/>
    <property type="molecule type" value="Genomic_DNA"/>
</dbReference>
<feature type="compositionally biased region" description="Basic and acidic residues" evidence="10">
    <location>
        <begin position="295"/>
        <end position="324"/>
    </location>
</feature>
<dbReference type="Proteomes" id="UP000252519">
    <property type="component" value="Unassembled WGS sequence"/>
</dbReference>
<keyword evidence="13" id="KW-1185">Reference proteome</keyword>
<dbReference type="AlphaFoldDB" id="A0A368FZL8"/>
<dbReference type="PANTHER" id="PTHR46179:SF13">
    <property type="entry name" value="C2H2-TYPE DOMAIN-CONTAINING PROTEIN"/>
    <property type="match status" value="1"/>
</dbReference>
<feature type="compositionally biased region" description="Basic residues" evidence="10">
    <location>
        <begin position="207"/>
        <end position="221"/>
    </location>
</feature>
<keyword evidence="5" id="KW-0862">Zinc</keyword>
<proteinExistence type="predicted"/>
<keyword evidence="4 9" id="KW-0863">Zinc-finger</keyword>
<dbReference type="InterPro" id="IPR013087">
    <property type="entry name" value="Znf_C2H2_type"/>
</dbReference>
<evidence type="ECO:0000256" key="4">
    <source>
        <dbReference type="ARBA" id="ARBA00022771"/>
    </source>
</evidence>
<gene>
    <name evidence="12" type="ORF">ANCCAN_18375</name>
</gene>
<feature type="domain" description="C2H2-type" evidence="11">
    <location>
        <begin position="18"/>
        <end position="41"/>
    </location>
</feature>
<name>A0A368FZL8_ANCCA</name>
<dbReference type="PROSITE" id="PS50157">
    <property type="entry name" value="ZINC_FINGER_C2H2_2"/>
    <property type="match status" value="3"/>
</dbReference>
<evidence type="ECO:0000256" key="8">
    <source>
        <dbReference type="ARBA" id="ARBA00023242"/>
    </source>
</evidence>
<evidence type="ECO:0000256" key="5">
    <source>
        <dbReference type="ARBA" id="ARBA00022833"/>
    </source>
</evidence>
<dbReference type="FunFam" id="3.30.160.60:FF:000145">
    <property type="entry name" value="Zinc finger protein 574"/>
    <property type="match status" value="1"/>
</dbReference>
<accession>A0A368FZL8</accession>
<dbReference type="OrthoDB" id="8114442at2759"/>
<evidence type="ECO:0000259" key="11">
    <source>
        <dbReference type="PROSITE" id="PS50157"/>
    </source>
</evidence>
<evidence type="ECO:0000256" key="1">
    <source>
        <dbReference type="ARBA" id="ARBA00004123"/>
    </source>
</evidence>
<dbReference type="GO" id="GO:0008270">
    <property type="term" value="F:zinc ion binding"/>
    <property type="evidence" value="ECO:0007669"/>
    <property type="project" value="UniProtKB-KW"/>
</dbReference>
<organism evidence="12 13">
    <name type="scientific">Ancylostoma caninum</name>
    <name type="common">Dog hookworm</name>
    <dbReference type="NCBI Taxonomy" id="29170"/>
    <lineage>
        <taxon>Eukaryota</taxon>
        <taxon>Metazoa</taxon>
        <taxon>Ecdysozoa</taxon>
        <taxon>Nematoda</taxon>
        <taxon>Chromadorea</taxon>
        <taxon>Rhabditida</taxon>
        <taxon>Rhabditina</taxon>
        <taxon>Rhabditomorpha</taxon>
        <taxon>Strongyloidea</taxon>
        <taxon>Ancylostomatidae</taxon>
        <taxon>Ancylostomatinae</taxon>
        <taxon>Ancylostoma</taxon>
    </lineage>
</organism>
<feature type="compositionally biased region" description="Basic residues" evidence="10">
    <location>
        <begin position="279"/>
        <end position="294"/>
    </location>
</feature>
<sequence length="358" mass="41227">MFIFSCEIFVYLRNLRPYKCELCGVYFGRAGGLRRHDMMVHQQKIHACPYKGCNHPGYKCTKALAAHIRSVHTMDRPFKCLFCEKTFVRKNDLKVHETTHSTQCEYTCSKCNGSFRRSIYLQKHEKRCNGGQGRRKSTKSDSHKDNSPDHHEQSSTADPEWEENAIGEFIEENQVIVKEEPIDLEETERVKAVKEEEFELDAQAHEKSKKRPRRNASKRIPVRKEDDSVAIKEVARIIKTEPLEDGELYESFSRESVKSAGRNAALDETFDPGRESPRSKKRNRRTLLKLPKRSATRDDKERTEPNVKTDSDAHAKRNVSEKEIPHRCVNANVLGNMVIKSEPLEEGEIPESPSKVST</sequence>
<dbReference type="InterPro" id="IPR036236">
    <property type="entry name" value="Znf_C2H2_sf"/>
</dbReference>
<feature type="region of interest" description="Disordered" evidence="10">
    <location>
        <begin position="126"/>
        <end position="160"/>
    </location>
</feature>
<keyword evidence="8" id="KW-0539">Nucleus</keyword>
<evidence type="ECO:0000256" key="7">
    <source>
        <dbReference type="ARBA" id="ARBA00023163"/>
    </source>
</evidence>
<dbReference type="PROSITE" id="PS00028">
    <property type="entry name" value="ZINC_FINGER_C2H2_1"/>
    <property type="match status" value="2"/>
</dbReference>
<comment type="caution">
    <text evidence="12">The sequence shown here is derived from an EMBL/GenBank/DDBJ whole genome shotgun (WGS) entry which is preliminary data.</text>
</comment>
<dbReference type="Pfam" id="PF00096">
    <property type="entry name" value="zf-C2H2"/>
    <property type="match status" value="2"/>
</dbReference>
<comment type="subcellular location">
    <subcellularLocation>
        <location evidence="1">Nucleus</location>
    </subcellularLocation>
</comment>
<evidence type="ECO:0000256" key="6">
    <source>
        <dbReference type="ARBA" id="ARBA00023015"/>
    </source>
</evidence>
<dbReference type="PANTHER" id="PTHR46179">
    <property type="entry name" value="ZINC FINGER PROTEIN"/>
    <property type="match status" value="1"/>
</dbReference>
<feature type="region of interest" description="Disordered" evidence="10">
    <location>
        <begin position="202"/>
        <end position="228"/>
    </location>
</feature>
<dbReference type="Gene3D" id="3.30.160.60">
    <property type="entry name" value="Classic Zinc Finger"/>
    <property type="match status" value="2"/>
</dbReference>
<evidence type="ECO:0000256" key="10">
    <source>
        <dbReference type="SAM" id="MobiDB-lite"/>
    </source>
</evidence>
<dbReference type="SUPFAM" id="SSF57667">
    <property type="entry name" value="beta-beta-alpha zinc fingers"/>
    <property type="match status" value="2"/>
</dbReference>
<dbReference type="SMART" id="SM00355">
    <property type="entry name" value="ZnF_C2H2"/>
    <property type="match status" value="4"/>
</dbReference>
<keyword evidence="7" id="KW-0804">Transcription</keyword>
<feature type="domain" description="C2H2-type" evidence="11">
    <location>
        <begin position="106"/>
        <end position="134"/>
    </location>
</feature>
<evidence type="ECO:0000256" key="3">
    <source>
        <dbReference type="ARBA" id="ARBA00022737"/>
    </source>
</evidence>
<evidence type="ECO:0000256" key="9">
    <source>
        <dbReference type="PROSITE-ProRule" id="PRU00042"/>
    </source>
</evidence>
<evidence type="ECO:0000313" key="12">
    <source>
        <dbReference type="EMBL" id="RCN35757.1"/>
    </source>
</evidence>
<dbReference type="InterPro" id="IPR051061">
    <property type="entry name" value="Zinc_finger_trans_reg"/>
</dbReference>
<dbReference type="STRING" id="29170.A0A368FZL8"/>
<keyword evidence="3" id="KW-0677">Repeat</keyword>
<feature type="compositionally biased region" description="Basic and acidic residues" evidence="10">
    <location>
        <begin position="138"/>
        <end position="153"/>
    </location>
</feature>
<feature type="domain" description="C2H2-type" evidence="11">
    <location>
        <begin position="78"/>
        <end position="105"/>
    </location>
</feature>
<reference evidence="12 13" key="1">
    <citation type="submission" date="2014-10" db="EMBL/GenBank/DDBJ databases">
        <title>Draft genome of the hookworm Ancylostoma caninum.</title>
        <authorList>
            <person name="Mitreva M."/>
        </authorList>
    </citation>
    <scope>NUCLEOTIDE SEQUENCE [LARGE SCALE GENOMIC DNA]</scope>
    <source>
        <strain evidence="12 13">Baltimore</strain>
    </source>
</reference>
<evidence type="ECO:0000313" key="13">
    <source>
        <dbReference type="Proteomes" id="UP000252519"/>
    </source>
</evidence>
<keyword evidence="2" id="KW-0479">Metal-binding</keyword>
<keyword evidence="6" id="KW-0805">Transcription regulation</keyword>
<evidence type="ECO:0000256" key="2">
    <source>
        <dbReference type="ARBA" id="ARBA00022723"/>
    </source>
</evidence>
<protein>
    <submittedName>
        <fullName evidence="12">Zinc finger, C2H2 type</fullName>
    </submittedName>
</protein>
<dbReference type="GO" id="GO:0005634">
    <property type="term" value="C:nucleus"/>
    <property type="evidence" value="ECO:0007669"/>
    <property type="project" value="UniProtKB-SubCell"/>
</dbReference>
<feature type="region of interest" description="Disordered" evidence="10">
    <location>
        <begin position="254"/>
        <end position="324"/>
    </location>
</feature>